<reference evidence="2 3" key="1">
    <citation type="submission" date="2015-08" db="EMBL/GenBank/DDBJ databases">
        <authorList>
            <person name="Babu N.S."/>
            <person name="Beckwith C.J."/>
            <person name="Beseler K.G."/>
            <person name="Brison A."/>
            <person name="Carone J.V."/>
            <person name="Caskin T.P."/>
            <person name="Diamond M."/>
            <person name="Durham M.E."/>
            <person name="Foxe J.M."/>
            <person name="Go M."/>
            <person name="Henderson B.A."/>
            <person name="Jones I.B."/>
            <person name="McGettigan J.A."/>
            <person name="Micheletti S.J."/>
            <person name="Nasrallah M.E."/>
            <person name="Ortiz D."/>
            <person name="Piller C.R."/>
            <person name="Privatt S.R."/>
            <person name="Schneider S.L."/>
            <person name="Sharp S."/>
            <person name="Smith T.C."/>
            <person name="Stanton J.D."/>
            <person name="Ullery H.E."/>
            <person name="Wilson R.J."/>
            <person name="Serrano M.G."/>
            <person name="Buck G."/>
            <person name="Lee V."/>
            <person name="Wang Y."/>
            <person name="Carvalho R."/>
            <person name="Voegtly L."/>
            <person name="Shi R."/>
            <person name="Duckworth R."/>
            <person name="Johnson A."/>
            <person name="Loviza R."/>
            <person name="Walstead R."/>
            <person name="Shah Z."/>
            <person name="Kiflezghi M."/>
            <person name="Wade K."/>
            <person name="Ball S.L."/>
            <person name="Bradley K.W."/>
            <person name="Asai D.J."/>
            <person name="Bowman C.A."/>
            <person name="Russell D.A."/>
            <person name="Pope W.H."/>
            <person name="Jacobs-Sera D."/>
            <person name="Hendrix R.W."/>
            <person name="Hatfull G.F."/>
        </authorList>
    </citation>
    <scope>NUCLEOTIDE SEQUENCE [LARGE SCALE GENOMIC DNA]</scope>
    <source>
        <strain evidence="2 3">DSM 27648</strain>
    </source>
</reference>
<proteinExistence type="predicted"/>
<dbReference type="Proteomes" id="UP000064967">
    <property type="component" value="Chromosome"/>
</dbReference>
<evidence type="ECO:0000313" key="2">
    <source>
        <dbReference type="EMBL" id="AKU97916.1"/>
    </source>
</evidence>
<dbReference type="AlphaFoldDB" id="A0A0K1PX11"/>
<accession>A0A0K1PX11</accession>
<dbReference type="EMBL" id="CP012333">
    <property type="protein sequence ID" value="AKU97916.1"/>
    <property type="molecule type" value="Genomic_DNA"/>
</dbReference>
<feature type="region of interest" description="Disordered" evidence="1">
    <location>
        <begin position="1"/>
        <end position="25"/>
    </location>
</feature>
<evidence type="ECO:0000256" key="1">
    <source>
        <dbReference type="SAM" id="MobiDB-lite"/>
    </source>
</evidence>
<dbReference type="STRING" id="1391654.AKJ09_04580"/>
<gene>
    <name evidence="2" type="ORF">AKJ09_04580</name>
</gene>
<organism evidence="2 3">
    <name type="scientific">Labilithrix luteola</name>
    <dbReference type="NCBI Taxonomy" id="1391654"/>
    <lineage>
        <taxon>Bacteria</taxon>
        <taxon>Pseudomonadati</taxon>
        <taxon>Myxococcota</taxon>
        <taxon>Polyangia</taxon>
        <taxon>Polyangiales</taxon>
        <taxon>Labilitrichaceae</taxon>
        <taxon>Labilithrix</taxon>
    </lineage>
</organism>
<name>A0A0K1PX11_9BACT</name>
<sequence length="71" mass="7558">MNFKRAYRSSLPLSGAKVSSTTSEPLSYAVADSDVSKVPTARSAIGVCAILLGELLDRERSAKKPSRGCQK</sequence>
<protein>
    <submittedName>
        <fullName evidence="2">Uncharacterized protein</fullName>
    </submittedName>
</protein>
<dbReference type="KEGG" id="llu:AKJ09_04580"/>
<evidence type="ECO:0000313" key="3">
    <source>
        <dbReference type="Proteomes" id="UP000064967"/>
    </source>
</evidence>
<keyword evidence="3" id="KW-1185">Reference proteome</keyword>